<feature type="transmembrane region" description="Helical" evidence="1">
    <location>
        <begin position="6"/>
        <end position="24"/>
    </location>
</feature>
<evidence type="ECO:0000313" key="2">
    <source>
        <dbReference type="EMBL" id="QBK85897.1"/>
    </source>
</evidence>
<keyword evidence="1" id="KW-0472">Membrane</keyword>
<dbReference type="EMBL" id="MK500328">
    <property type="protein sequence ID" value="QBK85897.1"/>
    <property type="molecule type" value="Genomic_DNA"/>
</dbReference>
<keyword evidence="1" id="KW-0812">Transmembrane</keyword>
<reference evidence="2" key="1">
    <citation type="journal article" date="2019" name="MBio">
        <title>Virus Genomes from Deep Sea Sediments Expand the Ocean Megavirome and Support Independent Origins of Viral Gigantism.</title>
        <authorList>
            <person name="Backstrom D."/>
            <person name="Yutin N."/>
            <person name="Jorgensen S.L."/>
            <person name="Dharamshi J."/>
            <person name="Homa F."/>
            <person name="Zaremba-Niedwiedzka K."/>
            <person name="Spang A."/>
            <person name="Wolf Y.I."/>
            <person name="Koonin E.V."/>
            <person name="Ettema T.J."/>
        </authorList>
    </citation>
    <scope>NUCLEOTIDE SEQUENCE</scope>
</reference>
<proteinExistence type="predicted"/>
<evidence type="ECO:0000256" key="1">
    <source>
        <dbReference type="SAM" id="Phobius"/>
    </source>
</evidence>
<name>A0A481YSG1_9VIRU</name>
<keyword evidence="1" id="KW-1133">Transmembrane helix</keyword>
<sequence length="200" mass="21460">MANYLTIILVIIVIVIAVLILRSTENFGSGDIGMTSVPQNMVFVPCEGDYALCYYAKCKLNGDGTADCGCQEFNGPSFVDVNNIIPSDIREDTKRSCPYGLVSCPYMNEAPVCSYVNSSSPYGLTSTFSSGAPKFTFEGTQSCPAGPYANCMTAQCKRKTAWDGSPVTCRCPVGYDKHTIAKGVGDCQQKDSIWSGVPDS</sequence>
<organism evidence="2">
    <name type="scientific">Marseillevirus LCMAC101</name>
    <dbReference type="NCBI Taxonomy" id="2506602"/>
    <lineage>
        <taxon>Viruses</taxon>
        <taxon>Varidnaviria</taxon>
        <taxon>Bamfordvirae</taxon>
        <taxon>Nucleocytoviricota</taxon>
        <taxon>Megaviricetes</taxon>
        <taxon>Pimascovirales</taxon>
        <taxon>Pimascovirales incertae sedis</taxon>
        <taxon>Marseilleviridae</taxon>
    </lineage>
</organism>
<accession>A0A481YSG1</accession>
<protein>
    <submittedName>
        <fullName evidence="2">Uncharacterized protein</fullName>
    </submittedName>
</protein>
<gene>
    <name evidence="2" type="ORF">LCMAC101_04920</name>
</gene>